<keyword evidence="6 7" id="KW-0472">Membrane</keyword>
<dbReference type="PANTHER" id="PTHR47371:SF3">
    <property type="entry name" value="PHOSPHOGLYCEROL TRANSFERASE I"/>
    <property type="match status" value="1"/>
</dbReference>
<evidence type="ECO:0000256" key="2">
    <source>
        <dbReference type="ARBA" id="ARBA00004936"/>
    </source>
</evidence>
<feature type="transmembrane region" description="Helical" evidence="7">
    <location>
        <begin position="7"/>
        <end position="28"/>
    </location>
</feature>
<dbReference type="Gene3D" id="3.40.720.10">
    <property type="entry name" value="Alkaline Phosphatase, subunit A"/>
    <property type="match status" value="1"/>
</dbReference>
<evidence type="ECO:0000256" key="4">
    <source>
        <dbReference type="ARBA" id="ARBA00022692"/>
    </source>
</evidence>
<keyword evidence="4 7" id="KW-0812">Transmembrane</keyword>
<keyword evidence="5 7" id="KW-1133">Transmembrane helix</keyword>
<feature type="domain" description="Sulfatase N-terminal" evidence="8">
    <location>
        <begin position="322"/>
        <end position="559"/>
    </location>
</feature>
<dbReference type="CDD" id="cd16015">
    <property type="entry name" value="LTA_synthase"/>
    <property type="match status" value="1"/>
</dbReference>
<evidence type="ECO:0000256" key="6">
    <source>
        <dbReference type="ARBA" id="ARBA00023136"/>
    </source>
</evidence>
<feature type="transmembrane region" description="Helical" evidence="7">
    <location>
        <begin position="167"/>
        <end position="184"/>
    </location>
</feature>
<keyword evidence="3" id="KW-1003">Cell membrane</keyword>
<evidence type="ECO:0000256" key="5">
    <source>
        <dbReference type="ARBA" id="ARBA00022989"/>
    </source>
</evidence>
<sequence>MQQDAKLFLYIYILLMVFRIAFVLIYSGQLGDARAEDVAAALWLGARISLKTTAFLVAFPFVFGTIPYAIWGRWPAGRIRAILGSVAVGLMTLLFVIRIPYYEIFHQGFNIMLFNGMKDDKWAIWDTAVKQYQFWPRLLGAILLMALFIWLLQNILRTPVWQPRRHVRIWTGVAIVFVPVFAIFCRFGGAFHSDSGVPWESAARTKYVVLNEAILDDGQALYRAYSTHERATEKAVRPISKEERDAAIARLGGNPDADSIEEAFTRRTTEAPLMRRPRHVVVILGENYALWPLLPEYRALGLAKTGEWLEANGAHTYHFLPNGNGTMTSLNGFLTGLPDIGLYINYTMGLHGRPDGLGIGTMMKKMGYKTVFWYGGLRSWQDIEHFTLREGFDEFHCADELPEQGKSSSWGVPDGVLFDGIRERMKYDAEDTFYFILTTSNHPPFAYDVDAEGFPRDEVAAKLPPSIPTDKATMDQLGHIWYADKVMGEFIRQVQKDDPSTLFVVTGDHAERFNFATDVSLWALSGIPCYFYGDGVRQDFLDEQMAGSHLQIAPTLAELIQPTGRPYTSLLPPLMKSERAFNHRLYIEDGEIGEQKNLTDEDFRDDIEAARTIASWVVMHDQ</sequence>
<proteinExistence type="predicted"/>
<dbReference type="EMBL" id="QRHE01000004">
    <property type="protein sequence ID" value="RHF52022.1"/>
    <property type="molecule type" value="Genomic_DNA"/>
</dbReference>
<dbReference type="Proteomes" id="UP000283442">
    <property type="component" value="Unassembled WGS sequence"/>
</dbReference>
<reference evidence="9 10" key="1">
    <citation type="submission" date="2018-08" db="EMBL/GenBank/DDBJ databases">
        <title>A genome reference for cultivated species of the human gut microbiota.</title>
        <authorList>
            <person name="Zou Y."/>
            <person name="Xue W."/>
            <person name="Luo G."/>
        </authorList>
    </citation>
    <scope>NUCLEOTIDE SEQUENCE [LARGE SCALE GENOMIC DNA]</scope>
    <source>
        <strain evidence="9 10">AM25-21AC</strain>
    </source>
</reference>
<comment type="subcellular location">
    <subcellularLocation>
        <location evidence="1">Cell membrane</location>
        <topology evidence="1">Multi-pass membrane protein</topology>
    </subcellularLocation>
</comment>
<feature type="transmembrane region" description="Helical" evidence="7">
    <location>
        <begin position="48"/>
        <end position="70"/>
    </location>
</feature>
<evidence type="ECO:0000259" key="8">
    <source>
        <dbReference type="Pfam" id="PF00884"/>
    </source>
</evidence>
<evidence type="ECO:0000313" key="9">
    <source>
        <dbReference type="EMBL" id="RHF52022.1"/>
    </source>
</evidence>
<dbReference type="InterPro" id="IPR017850">
    <property type="entry name" value="Alkaline_phosphatase_core_sf"/>
</dbReference>
<name>A0A414NXG6_9FIRM</name>
<gene>
    <name evidence="9" type="ORF">DW674_04915</name>
</gene>
<feature type="transmembrane region" description="Helical" evidence="7">
    <location>
        <begin position="134"/>
        <end position="155"/>
    </location>
</feature>
<accession>A0A414NXG6</accession>
<dbReference type="GO" id="GO:0005886">
    <property type="term" value="C:plasma membrane"/>
    <property type="evidence" value="ECO:0007669"/>
    <property type="project" value="UniProtKB-SubCell"/>
</dbReference>
<dbReference type="InterPro" id="IPR000917">
    <property type="entry name" value="Sulfatase_N"/>
</dbReference>
<evidence type="ECO:0000256" key="3">
    <source>
        <dbReference type="ARBA" id="ARBA00022475"/>
    </source>
</evidence>
<evidence type="ECO:0000256" key="1">
    <source>
        <dbReference type="ARBA" id="ARBA00004651"/>
    </source>
</evidence>
<dbReference type="InterPro" id="IPR050448">
    <property type="entry name" value="OpgB/LTA_synthase_biosynth"/>
</dbReference>
<dbReference type="PANTHER" id="PTHR47371">
    <property type="entry name" value="LIPOTEICHOIC ACID SYNTHASE"/>
    <property type="match status" value="1"/>
</dbReference>
<comment type="pathway">
    <text evidence="2">Cell wall biogenesis; lipoteichoic acid biosynthesis.</text>
</comment>
<dbReference type="AlphaFoldDB" id="A0A414NXG6"/>
<feature type="transmembrane region" description="Helical" evidence="7">
    <location>
        <begin position="82"/>
        <end position="102"/>
    </location>
</feature>
<dbReference type="OrthoDB" id="9777768at2"/>
<dbReference type="Pfam" id="PF00884">
    <property type="entry name" value="Sulfatase"/>
    <property type="match status" value="1"/>
</dbReference>
<comment type="caution">
    <text evidence="9">The sequence shown here is derived from an EMBL/GenBank/DDBJ whole genome shotgun (WGS) entry which is preliminary data.</text>
</comment>
<protein>
    <submittedName>
        <fullName evidence="9">LTA synthase family protein</fullName>
    </submittedName>
</protein>
<organism evidence="9 10">
    <name type="scientific">Mitsuokella multacida</name>
    <dbReference type="NCBI Taxonomy" id="52226"/>
    <lineage>
        <taxon>Bacteria</taxon>
        <taxon>Bacillati</taxon>
        <taxon>Bacillota</taxon>
        <taxon>Negativicutes</taxon>
        <taxon>Selenomonadales</taxon>
        <taxon>Selenomonadaceae</taxon>
        <taxon>Mitsuokella</taxon>
    </lineage>
</organism>
<evidence type="ECO:0000313" key="10">
    <source>
        <dbReference type="Proteomes" id="UP000283442"/>
    </source>
</evidence>
<dbReference type="SUPFAM" id="SSF53649">
    <property type="entry name" value="Alkaline phosphatase-like"/>
    <property type="match status" value="1"/>
</dbReference>
<evidence type="ECO:0000256" key="7">
    <source>
        <dbReference type="SAM" id="Phobius"/>
    </source>
</evidence>